<organism evidence="7 8">
    <name type="scientific">Blomia tropicalis</name>
    <name type="common">Mite</name>
    <dbReference type="NCBI Taxonomy" id="40697"/>
    <lineage>
        <taxon>Eukaryota</taxon>
        <taxon>Metazoa</taxon>
        <taxon>Ecdysozoa</taxon>
        <taxon>Arthropoda</taxon>
        <taxon>Chelicerata</taxon>
        <taxon>Arachnida</taxon>
        <taxon>Acari</taxon>
        <taxon>Acariformes</taxon>
        <taxon>Sarcoptiformes</taxon>
        <taxon>Astigmata</taxon>
        <taxon>Glycyphagoidea</taxon>
        <taxon>Echimyopodidae</taxon>
        <taxon>Blomia</taxon>
    </lineage>
</organism>
<evidence type="ECO:0000256" key="5">
    <source>
        <dbReference type="SAM" id="Phobius"/>
    </source>
</evidence>
<feature type="transmembrane region" description="Helical" evidence="5">
    <location>
        <begin position="779"/>
        <end position="803"/>
    </location>
</feature>
<dbReference type="InterPro" id="IPR039527">
    <property type="entry name" value="PIGG/GPI7"/>
</dbReference>
<reference evidence="7" key="1">
    <citation type="submission" date="2022-12" db="EMBL/GenBank/DDBJ databases">
        <title>Genome assemblies of Blomia tropicalis.</title>
        <authorList>
            <person name="Cui Y."/>
        </authorList>
    </citation>
    <scope>NUCLEOTIDE SEQUENCE</scope>
    <source>
        <tissue evidence="7">Adult mites</tissue>
    </source>
</reference>
<dbReference type="GO" id="GO:0006506">
    <property type="term" value="P:GPI anchor biosynthetic process"/>
    <property type="evidence" value="ECO:0007669"/>
    <property type="project" value="InterPro"/>
</dbReference>
<dbReference type="AlphaFoldDB" id="A0A9Q0MFP1"/>
<feature type="transmembrane region" description="Helical" evidence="5">
    <location>
        <begin position="815"/>
        <end position="836"/>
    </location>
</feature>
<feature type="transmembrane region" description="Helical" evidence="5">
    <location>
        <begin position="476"/>
        <end position="497"/>
    </location>
</feature>
<evidence type="ECO:0000259" key="6">
    <source>
        <dbReference type="Pfam" id="PF05154"/>
    </source>
</evidence>
<feature type="domain" description="TM2" evidence="6">
    <location>
        <begin position="995"/>
        <end position="1042"/>
    </location>
</feature>
<dbReference type="SUPFAM" id="SSF53649">
    <property type="entry name" value="Alkaline phosphatase-like"/>
    <property type="match status" value="1"/>
</dbReference>
<evidence type="ECO:0000256" key="1">
    <source>
        <dbReference type="ARBA" id="ARBA00004141"/>
    </source>
</evidence>
<dbReference type="Pfam" id="PF05154">
    <property type="entry name" value="TM2"/>
    <property type="match status" value="1"/>
</dbReference>
<feature type="transmembrane region" description="Helical" evidence="5">
    <location>
        <begin position="622"/>
        <end position="644"/>
    </location>
</feature>
<feature type="transmembrane region" description="Helical" evidence="5">
    <location>
        <begin position="730"/>
        <end position="747"/>
    </location>
</feature>
<dbReference type="PANTHER" id="PTHR23072">
    <property type="entry name" value="PHOSPHATIDYLINOSITOL GLYCAN-RELATED"/>
    <property type="match status" value="1"/>
</dbReference>
<dbReference type="InterPro" id="IPR002591">
    <property type="entry name" value="Phosphodiest/P_Trfase"/>
</dbReference>
<feature type="transmembrane region" description="Helical" evidence="5">
    <location>
        <begin position="664"/>
        <end position="681"/>
    </location>
</feature>
<feature type="transmembrane region" description="Helical" evidence="5">
    <location>
        <begin position="547"/>
        <end position="567"/>
    </location>
</feature>
<evidence type="ECO:0000313" key="7">
    <source>
        <dbReference type="EMBL" id="KAJ6223502.1"/>
    </source>
</evidence>
<comment type="caution">
    <text evidence="7">The sequence shown here is derived from an EMBL/GenBank/DDBJ whole genome shotgun (WGS) entry which is preliminary data.</text>
</comment>
<keyword evidence="2 5" id="KW-0812">Transmembrane</keyword>
<protein>
    <recommendedName>
        <fullName evidence="6">TM2 domain-containing protein</fullName>
    </recommendedName>
</protein>
<evidence type="ECO:0000256" key="3">
    <source>
        <dbReference type="ARBA" id="ARBA00022989"/>
    </source>
</evidence>
<dbReference type="PANTHER" id="PTHR23072:SF0">
    <property type="entry name" value="GPI ETHANOLAMINE PHOSPHATE TRANSFERASE 2"/>
    <property type="match status" value="1"/>
</dbReference>
<feature type="transmembrane region" description="Helical" evidence="5">
    <location>
        <begin position="9"/>
        <end position="30"/>
    </location>
</feature>
<feature type="transmembrane region" description="Helical" evidence="5">
    <location>
        <begin position="579"/>
        <end position="601"/>
    </location>
</feature>
<feature type="transmembrane region" description="Helical" evidence="5">
    <location>
        <begin position="693"/>
        <end position="718"/>
    </location>
</feature>
<evidence type="ECO:0000256" key="4">
    <source>
        <dbReference type="ARBA" id="ARBA00023136"/>
    </source>
</evidence>
<evidence type="ECO:0000313" key="8">
    <source>
        <dbReference type="Proteomes" id="UP001142055"/>
    </source>
</evidence>
<dbReference type="Proteomes" id="UP001142055">
    <property type="component" value="Chromosome 1"/>
</dbReference>
<keyword evidence="8" id="KW-1185">Reference proteome</keyword>
<accession>A0A9Q0MFP1</accession>
<gene>
    <name evidence="7" type="ORF">RDWZM_002047</name>
</gene>
<keyword evidence="3 5" id="KW-1133">Transmembrane helix</keyword>
<keyword evidence="4 5" id="KW-0472">Membrane</keyword>
<proteinExistence type="predicted"/>
<dbReference type="Gene3D" id="3.40.720.10">
    <property type="entry name" value="Alkaline Phosphatase, subunit A"/>
    <property type="match status" value="1"/>
</dbReference>
<dbReference type="GO" id="GO:0051267">
    <property type="term" value="F:CP2 mannose-ethanolamine phosphotransferase activity"/>
    <property type="evidence" value="ECO:0007669"/>
    <property type="project" value="TreeGrafter"/>
</dbReference>
<evidence type="ECO:0000256" key="2">
    <source>
        <dbReference type="ARBA" id="ARBA00022692"/>
    </source>
</evidence>
<dbReference type="GO" id="GO:0005789">
    <property type="term" value="C:endoplasmic reticulum membrane"/>
    <property type="evidence" value="ECO:0007669"/>
    <property type="project" value="TreeGrafter"/>
</dbReference>
<feature type="transmembrane region" description="Helical" evidence="5">
    <location>
        <begin position="1023"/>
        <end position="1045"/>
    </location>
</feature>
<sequence length="1107" mass="127781">MNRSLFNSLWLLLLAIVGFISVLSFSYLFLFAEDFSTSSIDESIEDQLASDQESWIKHVLLNEETNNVVNKKYGQYLYLEQYCNDTINSNTSSLKFSKLVFIIIDALRVDFVPTILDPLTNRSRMKFSEQILKTHGLGLQSVATIPTVTLARVKAILSGCLPSFMDYILNLNAYSFNSDNLVEQFYRQNKSIVFYGDDTWGKLFSPTMFHRMNLTSSLFAKDYVEVDSNVTWNVKQDLKRLNEWDVMMLHYLGVDHIGHLYGDQSDLLPSKFAEMDSVFKEIYNSIISLDESYLIVITGDHGMTKIGNHGGNTRDETHTALLFYSTNQSHIIPSNGTKFKFYDDLSLEERTILQIDIAPTVAALFNLPYPVKSQGRIISTVLERFNVPQSEHLCHLHQNAINVQHLIQRNAEKKKEEAKLKSMFMDALSYHYLHAHNRNDKPEEREYNYGRSRTMYQKFISKVQRQYVKKATNRSIFSMLTFAIVVCYMTIGTLIYIEYNHNANSILFRKPFHFKHLFQLERWLPTIPCEDQVDYGNMASYFVHLRFFASLPARMLMLLFVITNLVFMGSTNFMEYEHLYWHTLASFILFFKLIITIRGYYSFSNCRWKSIVMVLQHYKNTIIRLGLAIFLLKLMIMWRIPLINEDDIEQWDFVSWLSKRESKRALSSIYIISLVGVGVFTSAKSSLGRPPGIFISALVCVLLYRSSIGSIASFKPFFISSNTVYHVYDYLNLFNICVLVHNVFVRLQQDLMPNLTKRDDESDSDEDARPRMETVKKPIILNYCTFYSIINLIIIQRLSIMAMNMTVTFILRDHLFIWSVICPKLLYEIIFTALSLKITILQINSNTIIKMKKKIRWKLLGSLRVFHCSFVRNIDAATNQAQFSTESSLPISLPSSSNVAIYNHMFNRTKLFRINCRDLKIGQFYCPQPRINSTNQQPIGCRSDNLAPINCTLREGLICDDDDDDSFEDTMGENIRSYSARNVTLAIPCQYTTNYSYEATLLLSIFLGMFGADRFYLGYPAIGLLKLCTLGFLFLGQFIDIILIAMQIIGPADGSAYIINYFGPKLTIIMEPGMNGQVSMPINGTIVTSSQFDVYYYWNSNYNHSHV</sequence>
<name>A0A9Q0MFP1_BLOTA</name>
<comment type="subcellular location">
    <subcellularLocation>
        <location evidence="1">Membrane</location>
        <topology evidence="1">Multi-pass membrane protein</topology>
    </subcellularLocation>
</comment>
<dbReference type="InterPro" id="IPR017850">
    <property type="entry name" value="Alkaline_phosphatase_core_sf"/>
</dbReference>
<dbReference type="Pfam" id="PF01663">
    <property type="entry name" value="Phosphodiest"/>
    <property type="match status" value="1"/>
</dbReference>
<dbReference type="EMBL" id="JAPWDV010000001">
    <property type="protein sequence ID" value="KAJ6223502.1"/>
    <property type="molecule type" value="Genomic_DNA"/>
</dbReference>
<dbReference type="InterPro" id="IPR007829">
    <property type="entry name" value="TM2"/>
</dbReference>